<name>A0A6J5R273_9CAUD</name>
<evidence type="ECO:0000313" key="7">
    <source>
        <dbReference type="EMBL" id="CAB5227850.1"/>
    </source>
</evidence>
<dbReference type="EMBL" id="LR797369">
    <property type="protein sequence ID" value="CAB4211172.1"/>
    <property type="molecule type" value="Genomic_DNA"/>
</dbReference>
<dbReference type="EMBL" id="LR797518">
    <property type="protein sequence ID" value="CAB4222863.1"/>
    <property type="molecule type" value="Genomic_DNA"/>
</dbReference>
<evidence type="ECO:0000313" key="4">
    <source>
        <dbReference type="EMBL" id="CAB4190823.1"/>
    </source>
</evidence>
<evidence type="ECO:0000313" key="5">
    <source>
        <dbReference type="EMBL" id="CAB4211172.1"/>
    </source>
</evidence>
<reference evidence="4" key="1">
    <citation type="submission" date="2020-05" db="EMBL/GenBank/DDBJ databases">
        <authorList>
            <person name="Chiriac C."/>
            <person name="Salcher M."/>
            <person name="Ghai R."/>
            <person name="Kavagutti S V."/>
        </authorList>
    </citation>
    <scope>NUCLEOTIDE SEQUENCE</scope>
</reference>
<dbReference type="EMBL" id="LR796860">
    <property type="protein sequence ID" value="CAB4171038.1"/>
    <property type="molecule type" value="Genomic_DNA"/>
</dbReference>
<gene>
    <name evidence="3" type="ORF">UFOVP1065_194</name>
    <name evidence="4" type="ORF">UFOVP1198_163</name>
    <name evidence="5" type="ORF">UFOVP1418_155</name>
    <name evidence="7" type="ORF">UFOVP1524_228</name>
    <name evidence="6" type="ORF">UFOVP1651_228</name>
    <name evidence="1" type="ORF">UFOVP908_206</name>
    <name evidence="2" type="ORF">UFOVP990_163</name>
</gene>
<dbReference type="EMBL" id="LR798378">
    <property type="protein sequence ID" value="CAB5227850.1"/>
    <property type="molecule type" value="Genomic_DNA"/>
</dbReference>
<dbReference type="EMBL" id="LR797021">
    <property type="protein sequence ID" value="CAB4182269.1"/>
    <property type="molecule type" value="Genomic_DNA"/>
</dbReference>
<dbReference type="EMBL" id="LR797157">
    <property type="protein sequence ID" value="CAB4190823.1"/>
    <property type="molecule type" value="Genomic_DNA"/>
</dbReference>
<evidence type="ECO:0000313" key="6">
    <source>
        <dbReference type="EMBL" id="CAB4222863.1"/>
    </source>
</evidence>
<organism evidence="4">
    <name type="scientific">uncultured Caudovirales phage</name>
    <dbReference type="NCBI Taxonomy" id="2100421"/>
    <lineage>
        <taxon>Viruses</taxon>
        <taxon>Duplodnaviria</taxon>
        <taxon>Heunggongvirae</taxon>
        <taxon>Uroviricota</taxon>
        <taxon>Caudoviricetes</taxon>
        <taxon>Peduoviridae</taxon>
        <taxon>Maltschvirus</taxon>
        <taxon>Maltschvirus maltsch</taxon>
    </lineage>
</organism>
<proteinExistence type="predicted"/>
<evidence type="ECO:0000313" key="3">
    <source>
        <dbReference type="EMBL" id="CAB4182269.1"/>
    </source>
</evidence>
<evidence type="ECO:0000313" key="1">
    <source>
        <dbReference type="EMBL" id="CAB4171038.1"/>
    </source>
</evidence>
<evidence type="ECO:0000313" key="2">
    <source>
        <dbReference type="EMBL" id="CAB4177069.1"/>
    </source>
</evidence>
<protein>
    <submittedName>
        <fullName evidence="4">Uncharacterized protein</fullName>
    </submittedName>
</protein>
<dbReference type="EMBL" id="LR796945">
    <property type="protein sequence ID" value="CAB4177069.1"/>
    <property type="molecule type" value="Genomic_DNA"/>
</dbReference>
<accession>A0A6J5R273</accession>
<sequence length="95" mass="10966">MSLDNGVYILETAGPEFRVAHSHAIDNIYGKFNDETLHWDGDMDRMMDVFGPSKVYNFIEDAIDYASKISYTYEYLEDGICVITDFKSLKFGQIY</sequence>